<protein>
    <recommendedName>
        <fullName evidence="2">histidine kinase</fullName>
        <ecNumber evidence="2">2.7.13.3</ecNumber>
    </recommendedName>
</protein>
<feature type="region of interest" description="Disordered" evidence="8">
    <location>
        <begin position="655"/>
        <end position="684"/>
    </location>
</feature>
<dbReference type="SMART" id="SM00387">
    <property type="entry name" value="HATPase_c"/>
    <property type="match status" value="1"/>
</dbReference>
<dbReference type="RefSeq" id="WP_380750668.1">
    <property type="nucleotide sequence ID" value="NZ_JBHSRF010000012.1"/>
</dbReference>
<evidence type="ECO:0000256" key="8">
    <source>
        <dbReference type="SAM" id="MobiDB-lite"/>
    </source>
</evidence>
<evidence type="ECO:0000256" key="5">
    <source>
        <dbReference type="ARBA" id="ARBA00022692"/>
    </source>
</evidence>
<feature type="compositionally biased region" description="Basic and acidic residues" evidence="8">
    <location>
        <begin position="672"/>
        <end position="684"/>
    </location>
</feature>
<keyword evidence="13" id="KW-1185">Reference proteome</keyword>
<dbReference type="InterPro" id="IPR013587">
    <property type="entry name" value="Nitrate/nitrite_sensing"/>
</dbReference>
<dbReference type="PANTHER" id="PTHR45436:SF5">
    <property type="entry name" value="SENSOR HISTIDINE KINASE TRCS"/>
    <property type="match status" value="1"/>
</dbReference>
<name>A0ABW1NET3_9ACTN</name>
<feature type="domain" description="NIT" evidence="11">
    <location>
        <begin position="80"/>
        <end position="326"/>
    </location>
</feature>
<gene>
    <name evidence="12" type="ORF">ACFP1K_11885</name>
</gene>
<keyword evidence="9" id="KW-0472">Membrane</keyword>
<reference evidence="13" key="1">
    <citation type="journal article" date="2019" name="Int. J. Syst. Evol. Microbiol.">
        <title>The Global Catalogue of Microorganisms (GCM) 10K type strain sequencing project: providing services to taxonomists for standard genome sequencing and annotation.</title>
        <authorList>
            <consortium name="The Broad Institute Genomics Platform"/>
            <consortium name="The Broad Institute Genome Sequencing Center for Infectious Disease"/>
            <person name="Wu L."/>
            <person name="Ma J."/>
        </authorList>
    </citation>
    <scope>NUCLEOTIDE SEQUENCE [LARGE SCALE GENOMIC DNA]</scope>
    <source>
        <strain evidence="13">JCM 30346</strain>
    </source>
</reference>
<dbReference type="InterPro" id="IPR003594">
    <property type="entry name" value="HATPase_dom"/>
</dbReference>
<evidence type="ECO:0000256" key="9">
    <source>
        <dbReference type="SAM" id="Phobius"/>
    </source>
</evidence>
<comment type="caution">
    <text evidence="12">The sequence shown here is derived from an EMBL/GenBank/DDBJ whole genome shotgun (WGS) entry which is preliminary data.</text>
</comment>
<keyword evidence="5 9" id="KW-0812">Transmembrane</keyword>
<dbReference type="Gene3D" id="3.30.565.10">
    <property type="entry name" value="Histidine kinase-like ATPase, C-terminal domain"/>
    <property type="match status" value="1"/>
</dbReference>
<dbReference type="EC" id="2.7.13.3" evidence="2"/>
<feature type="transmembrane region" description="Helical" evidence="9">
    <location>
        <begin position="327"/>
        <end position="351"/>
    </location>
</feature>
<evidence type="ECO:0000313" key="12">
    <source>
        <dbReference type="EMBL" id="MFC6081859.1"/>
    </source>
</evidence>
<dbReference type="InterPro" id="IPR036890">
    <property type="entry name" value="HATPase_C_sf"/>
</dbReference>
<dbReference type="PROSITE" id="PS50109">
    <property type="entry name" value="HIS_KIN"/>
    <property type="match status" value="1"/>
</dbReference>
<dbReference type="InterPro" id="IPR050428">
    <property type="entry name" value="TCS_sensor_his_kinase"/>
</dbReference>
<dbReference type="EMBL" id="JBHSRF010000012">
    <property type="protein sequence ID" value="MFC6081859.1"/>
    <property type="molecule type" value="Genomic_DNA"/>
</dbReference>
<keyword evidence="4" id="KW-0808">Transferase</keyword>
<dbReference type="Pfam" id="PF02518">
    <property type="entry name" value="HATPase_c"/>
    <property type="match status" value="1"/>
</dbReference>
<proteinExistence type="predicted"/>
<sequence>MGASSPVFDPGAALRRVASYRPGGQAGSPARLRTIRFKLYSLLCLPIAALMVLWVFITGHTVRDYFELRRAVTQFDQVATPAAKLAGALQQERRLSSIYVSSGVPDGGRLSAARKRTDAAVSLFHQRATSLEGLSAIGPEVLADVTELERQAQGLGAIRQDVDGRALDRLRVIQEYTRVQDTLYGMYDRLVTVPEVALYRQASGLQTVVRSRELLSQEDALLTAAILRGSLPGHERRALAEMVAGRRLLLARGVGALDAELRRPYDQLLDSADYRQLTTMENQVLSSEGLPALVNGWQSLADALGQRLDRLSADREALLTTRADTNAWRLIAEIVAAGGLGLVAIVAALILSARLGRGLAEELADLRSAALELADVQLPRVVRKLRDSEAVDVESEAPPVVITGTTLEAQDVAQALTTVRRTAIEAAVGQADLRNGVSHVFRNLARRNQSLLHRQLTQLDTMQRKTNAPDSLADLYRLDHLTTRMRRQAEGLIILSGAPAGRAWRRPVPVHDVVRGAVTEVEEYSRVTVLPMSDAAIAGTAVADVIHLLAELIENATVFSPPSTRVQIRGELVGRGFAVEVEDRGLGLTEDDREEINRRLADPPEFNLADSDRLGLFVVSRLAARHQAKVTLRRSPYGGTTAVVLLPSSMIILPDGDLPPDPHPAHPLARNPHPDPALHDPKNP</sequence>
<dbReference type="PROSITE" id="PS50906">
    <property type="entry name" value="NIT"/>
    <property type="match status" value="1"/>
</dbReference>
<evidence type="ECO:0000256" key="1">
    <source>
        <dbReference type="ARBA" id="ARBA00000085"/>
    </source>
</evidence>
<feature type="transmembrane region" description="Helical" evidence="9">
    <location>
        <begin position="39"/>
        <end position="57"/>
    </location>
</feature>
<evidence type="ECO:0000313" key="13">
    <source>
        <dbReference type="Proteomes" id="UP001596137"/>
    </source>
</evidence>
<accession>A0ABW1NET3</accession>
<keyword evidence="3" id="KW-0597">Phosphoprotein</keyword>
<evidence type="ECO:0000256" key="7">
    <source>
        <dbReference type="ARBA" id="ARBA00022989"/>
    </source>
</evidence>
<evidence type="ECO:0000259" key="11">
    <source>
        <dbReference type="PROSITE" id="PS50906"/>
    </source>
</evidence>
<dbReference type="Proteomes" id="UP001596137">
    <property type="component" value="Unassembled WGS sequence"/>
</dbReference>
<comment type="catalytic activity">
    <reaction evidence="1">
        <text>ATP + protein L-histidine = ADP + protein N-phospho-L-histidine.</text>
        <dbReference type="EC" id="2.7.13.3"/>
    </reaction>
</comment>
<keyword evidence="7 9" id="KW-1133">Transmembrane helix</keyword>
<evidence type="ECO:0000256" key="3">
    <source>
        <dbReference type="ARBA" id="ARBA00022553"/>
    </source>
</evidence>
<dbReference type="InterPro" id="IPR010910">
    <property type="entry name" value="Nitrate/nitrite_sensing_bac"/>
</dbReference>
<evidence type="ECO:0000256" key="6">
    <source>
        <dbReference type="ARBA" id="ARBA00022777"/>
    </source>
</evidence>
<dbReference type="SUPFAM" id="SSF55874">
    <property type="entry name" value="ATPase domain of HSP90 chaperone/DNA topoisomerase II/histidine kinase"/>
    <property type="match status" value="1"/>
</dbReference>
<evidence type="ECO:0000259" key="10">
    <source>
        <dbReference type="PROSITE" id="PS50109"/>
    </source>
</evidence>
<organism evidence="12 13">
    <name type="scientific">Sphaerisporangium aureirubrum</name>
    <dbReference type="NCBI Taxonomy" id="1544736"/>
    <lineage>
        <taxon>Bacteria</taxon>
        <taxon>Bacillati</taxon>
        <taxon>Actinomycetota</taxon>
        <taxon>Actinomycetes</taxon>
        <taxon>Streptosporangiales</taxon>
        <taxon>Streptosporangiaceae</taxon>
        <taxon>Sphaerisporangium</taxon>
    </lineage>
</organism>
<dbReference type="PANTHER" id="PTHR45436">
    <property type="entry name" value="SENSOR HISTIDINE KINASE YKOH"/>
    <property type="match status" value="1"/>
</dbReference>
<evidence type="ECO:0000256" key="2">
    <source>
        <dbReference type="ARBA" id="ARBA00012438"/>
    </source>
</evidence>
<feature type="domain" description="Histidine kinase" evidence="10">
    <location>
        <begin position="545"/>
        <end position="650"/>
    </location>
</feature>
<keyword evidence="6" id="KW-0418">Kinase</keyword>
<evidence type="ECO:0000256" key="4">
    <source>
        <dbReference type="ARBA" id="ARBA00022679"/>
    </source>
</evidence>
<dbReference type="InterPro" id="IPR005467">
    <property type="entry name" value="His_kinase_dom"/>
</dbReference>
<dbReference type="Pfam" id="PF08376">
    <property type="entry name" value="NIT"/>
    <property type="match status" value="1"/>
</dbReference>